<sequence length="141" mass="16246">MPKGELFINNKDSYDNWGISMDTSSLSALMTPAPNKEFIENKSRLEHGKRVIAASPKVDERNLTLTINLTAKDENEFFEKYDSFCQELATGVLNIRSKYQPDIVYRTIYLSCNQFTQFMRGIAHFSLKIVEPNPMDRNIND</sequence>
<dbReference type="Proteomes" id="UP000782901">
    <property type="component" value="Unassembled WGS sequence"/>
</dbReference>
<evidence type="ECO:0000313" key="4">
    <source>
        <dbReference type="Proteomes" id="UP001156218"/>
    </source>
</evidence>
<gene>
    <name evidence="1" type="ORF">KHY35_08725</name>
    <name evidence="2" type="ORF">KQP68_03435</name>
</gene>
<dbReference type="EMBL" id="JAGZEE010000010">
    <property type="protein sequence ID" value="MBS5410785.1"/>
    <property type="molecule type" value="Genomic_DNA"/>
</dbReference>
<reference evidence="2 4" key="2">
    <citation type="submission" date="2021-06" db="EMBL/GenBank/DDBJ databases">
        <title>Interrogation of the integrated mobile genetic elements in gut-associated Bacteroides with a consensus prediction approach.</title>
        <authorList>
            <person name="Campbell D.E."/>
            <person name="Leigh J.R."/>
            <person name="Kim T."/>
            <person name="England W."/>
            <person name="Whitaker R.J."/>
            <person name="Degnan P.H."/>
        </authorList>
    </citation>
    <scope>NUCLEOTIDE SEQUENCE [LARGE SCALE GENOMIC DNA]</scope>
    <source>
        <strain evidence="2 4">WAL8669</strain>
    </source>
</reference>
<reference evidence="1" key="1">
    <citation type="submission" date="2021-02" db="EMBL/GenBank/DDBJ databases">
        <title>Infant gut strain persistence is associated with maternal origin, phylogeny, and functional potential including surface adhesion and iron acquisition.</title>
        <authorList>
            <person name="Lou Y.C."/>
        </authorList>
    </citation>
    <scope>NUCLEOTIDE SEQUENCE</scope>
    <source>
        <strain evidence="1">L3_082_243G1_dasL3_082_243G1_maxbin2.maxbin.015s ta_sub</strain>
    </source>
</reference>
<protein>
    <submittedName>
        <fullName evidence="1">Uncharacterized protein</fullName>
    </submittedName>
</protein>
<evidence type="ECO:0000313" key="2">
    <source>
        <dbReference type="EMBL" id="UYU67347.1"/>
    </source>
</evidence>
<organism evidence="1 3">
    <name type="scientific">Bacteroides thetaiotaomicron</name>
    <dbReference type="NCBI Taxonomy" id="818"/>
    <lineage>
        <taxon>Bacteria</taxon>
        <taxon>Pseudomonadati</taxon>
        <taxon>Bacteroidota</taxon>
        <taxon>Bacteroidia</taxon>
        <taxon>Bacteroidales</taxon>
        <taxon>Bacteroidaceae</taxon>
        <taxon>Bacteroides</taxon>
    </lineage>
</organism>
<name>A0A943HSQ1_BACT4</name>
<proteinExistence type="predicted"/>
<dbReference type="AlphaFoldDB" id="A0A943HSQ1"/>
<dbReference type="RefSeq" id="WP_117577068.1">
    <property type="nucleotide sequence ID" value="NZ_CP083680.1"/>
</dbReference>
<dbReference type="EMBL" id="CP083680">
    <property type="protein sequence ID" value="UYU67347.1"/>
    <property type="molecule type" value="Genomic_DNA"/>
</dbReference>
<evidence type="ECO:0000313" key="1">
    <source>
        <dbReference type="EMBL" id="MBS5410785.1"/>
    </source>
</evidence>
<evidence type="ECO:0000313" key="3">
    <source>
        <dbReference type="Proteomes" id="UP000782901"/>
    </source>
</evidence>
<dbReference type="Proteomes" id="UP001156218">
    <property type="component" value="Chromosome"/>
</dbReference>
<accession>A0A943HSQ1</accession>